<dbReference type="Proteomes" id="UP000798662">
    <property type="component" value="Chromosome 1"/>
</dbReference>
<reference evidence="1" key="1">
    <citation type="submission" date="2019-11" db="EMBL/GenBank/DDBJ databases">
        <title>Nori genome reveals adaptations in red seaweeds to the harsh intertidal environment.</title>
        <authorList>
            <person name="Wang D."/>
            <person name="Mao Y."/>
        </authorList>
    </citation>
    <scope>NUCLEOTIDE SEQUENCE</scope>
    <source>
        <tissue evidence="1">Gametophyte</tissue>
    </source>
</reference>
<organism evidence="1 2">
    <name type="scientific">Pyropia yezoensis</name>
    <name type="common">Susabi-nori</name>
    <name type="synonym">Porphyra yezoensis</name>
    <dbReference type="NCBI Taxonomy" id="2788"/>
    <lineage>
        <taxon>Eukaryota</taxon>
        <taxon>Rhodophyta</taxon>
        <taxon>Bangiophyceae</taxon>
        <taxon>Bangiales</taxon>
        <taxon>Bangiaceae</taxon>
        <taxon>Pyropia</taxon>
    </lineage>
</organism>
<dbReference type="EMBL" id="CM020618">
    <property type="protein sequence ID" value="KAK1859635.1"/>
    <property type="molecule type" value="Genomic_DNA"/>
</dbReference>
<protein>
    <submittedName>
        <fullName evidence="1">Uncharacterized protein</fullName>
    </submittedName>
</protein>
<proteinExistence type="predicted"/>
<sequence length="406" mass="43761">MCVSLFPRMRQRPSNRPPGAPPLRPSPRPRSSCRPAGRMIWVSRLSSAFCAPPSGALWTARPVQWAVAAKRRAAMTTARRRGGRGTATDAAAAAAPSAAATRRSLRATAGATPPDGDGGGAPAGGAKRRRSPPPPVRGRKKGAAASAAAAAADEEQLAPTKKVPSKKAPAAKAPAKKLTAAEAAVLPPLAPSDLPPLELTAPPPTRDGTSREFVFDDAPIFRPKLSPEEVLRAGAFGGTYFRPIQSGVTGRRYTRTWEELPAEWLAGLDVPRVVGSEVYSKGVNKYGVSCGQGLDAWESSGWIVVQDPYGWFQWYSRFFQGRRSDDDTRQIGRWSRCAGPTGRWRGNLVGKVYRSGASYDDRGVSPVVRQTLLHWAYELNEADYLDGVEQIKAREAKKGKEVKGWR</sequence>
<name>A0ACC3BNS8_PYRYE</name>
<accession>A0ACC3BNS8</accession>
<evidence type="ECO:0000313" key="1">
    <source>
        <dbReference type="EMBL" id="KAK1859635.1"/>
    </source>
</evidence>
<gene>
    <name evidence="1" type="ORF">I4F81_002229</name>
</gene>
<comment type="caution">
    <text evidence="1">The sequence shown here is derived from an EMBL/GenBank/DDBJ whole genome shotgun (WGS) entry which is preliminary data.</text>
</comment>
<keyword evidence="2" id="KW-1185">Reference proteome</keyword>
<evidence type="ECO:0000313" key="2">
    <source>
        <dbReference type="Proteomes" id="UP000798662"/>
    </source>
</evidence>